<evidence type="ECO:0000313" key="2">
    <source>
        <dbReference type="EMBL" id="MBY6217054.1"/>
    </source>
</evidence>
<dbReference type="PROSITE" id="PS50005">
    <property type="entry name" value="TPR"/>
    <property type="match status" value="1"/>
</dbReference>
<dbReference type="PANTHER" id="PTHR12558:SF33">
    <property type="entry name" value="BLL7664 PROTEIN"/>
    <property type="match status" value="1"/>
</dbReference>
<dbReference type="Pfam" id="PF13759">
    <property type="entry name" value="2OG-FeII_Oxy_5"/>
    <property type="match status" value="1"/>
</dbReference>
<accession>A0A9Q3RYY6</accession>
<dbReference type="SUPFAM" id="SSF48452">
    <property type="entry name" value="TPR-like"/>
    <property type="match status" value="1"/>
</dbReference>
<gene>
    <name evidence="2" type="ORF">KUV31_01740</name>
</gene>
<organism evidence="2 3">
    <name type="scientific">Qipengyuania aquimaris</name>
    <dbReference type="NCBI Taxonomy" id="255984"/>
    <lineage>
        <taxon>Bacteria</taxon>
        <taxon>Pseudomonadati</taxon>
        <taxon>Pseudomonadota</taxon>
        <taxon>Alphaproteobacteria</taxon>
        <taxon>Sphingomonadales</taxon>
        <taxon>Erythrobacteraceae</taxon>
        <taxon>Qipengyuania</taxon>
    </lineage>
</organism>
<comment type="caution">
    <text evidence="2">The sequence shown here is derived from an EMBL/GenBank/DDBJ whole genome shotgun (WGS) entry which is preliminary data.</text>
</comment>
<evidence type="ECO:0000313" key="3">
    <source>
        <dbReference type="Proteomes" id="UP000824927"/>
    </source>
</evidence>
<dbReference type="InterPro" id="IPR011990">
    <property type="entry name" value="TPR-like_helical_dom_sf"/>
</dbReference>
<dbReference type="EMBL" id="JAHVKP010000001">
    <property type="protein sequence ID" value="MBY6217054.1"/>
    <property type="molecule type" value="Genomic_DNA"/>
</dbReference>
<proteinExistence type="predicted"/>
<protein>
    <submittedName>
        <fullName evidence="2">Tetratricopeptide repeat protein</fullName>
    </submittedName>
</protein>
<evidence type="ECO:0000256" key="1">
    <source>
        <dbReference type="PROSITE-ProRule" id="PRU00339"/>
    </source>
</evidence>
<dbReference type="SMART" id="SM00028">
    <property type="entry name" value="TPR"/>
    <property type="match status" value="6"/>
</dbReference>
<dbReference type="InterPro" id="IPR012668">
    <property type="entry name" value="CHP02466"/>
</dbReference>
<dbReference type="Gene3D" id="1.25.40.10">
    <property type="entry name" value="Tetratricopeptide repeat domain"/>
    <property type="match status" value="1"/>
</dbReference>
<feature type="repeat" description="TPR" evidence="1">
    <location>
        <begin position="44"/>
        <end position="77"/>
    </location>
</feature>
<keyword evidence="1" id="KW-0802">TPR repeat</keyword>
<dbReference type="Proteomes" id="UP000824927">
    <property type="component" value="Unassembled WGS sequence"/>
</dbReference>
<dbReference type="AlphaFoldDB" id="A0A9Q3RYY6"/>
<dbReference type="Gene3D" id="2.60.120.620">
    <property type="entry name" value="q2cbj1_9rhob like domain"/>
    <property type="match status" value="1"/>
</dbReference>
<reference evidence="2" key="1">
    <citation type="submission" date="2021-06" db="EMBL/GenBank/DDBJ databases">
        <title>50 bacteria genomes isolated from Dapeng, Shenzhen, China.</title>
        <authorList>
            <person name="Zheng W."/>
            <person name="Yu S."/>
            <person name="Huang Y."/>
        </authorList>
    </citation>
    <scope>NUCLEOTIDE SEQUENCE</scope>
    <source>
        <strain evidence="2">DP4N28-2</strain>
    </source>
</reference>
<dbReference type="PANTHER" id="PTHR12558">
    <property type="entry name" value="CELL DIVISION CYCLE 16,23,27"/>
    <property type="match status" value="1"/>
</dbReference>
<sequence>MDSRPVSTAPQDWHARAIAAERSGDITGGRKLLEQGLAEHPGNAQLLNSAGSMAMRAGDAAAAEAAFARAIALDPSQVDYSLNRAIALGKLGRSRDALALLREKEAVAGSIAKYWSIRGNTARAAGDSADAARSYDRCLAVQPGHAKALHGRARVALDRGEDQAVTRFDIALSVNQAEADLWLGKAQALDAAGDHQQARSIAEQLVEHAPHWLEALKLLAQLRLGMGDEDYAGHYREAAARLPADPNIPTAHADQLAGLDHAAEAAEVVAEARKRFPDSPQFALMEAVHAGAAGDQERAEAIFADLKLDTPDRAIHEARHRIRRGELERAESLLEKALAGGGSLHSTYALLGMVWRLTDNPKAHWLHEQENLVQLRPLRDAESIMPQAIDRLHELHDHSPLPLGQSLRGGSQTRHILFQRHEEIFAKLHRAILGTLEDYRAGLPPADPDHPLLRHRDDPWELTGSWSVRLRGGGDYHTSHIHPDGMLSSALYLIVPEAAQGDDQQGWLEVGRPPPHLGLDLPPLRTIQPKEGHLALFPSTLYHGTTPFEESLRMTVAFDVVPVARPAA</sequence>
<dbReference type="InterPro" id="IPR019734">
    <property type="entry name" value="TPR_rpt"/>
</dbReference>
<name>A0A9Q3RYY6_9SPHN</name>
<dbReference type="Pfam" id="PF13432">
    <property type="entry name" value="TPR_16"/>
    <property type="match status" value="3"/>
</dbReference>